<dbReference type="CDD" id="cd12395">
    <property type="entry name" value="RRM2_RBM34"/>
    <property type="match status" value="1"/>
</dbReference>
<accession>A0AAV1SU84</accession>
<dbReference type="SMART" id="SM00360">
    <property type="entry name" value="RRM"/>
    <property type="match status" value="2"/>
</dbReference>
<comment type="caution">
    <text evidence="8">The sequence shown here is derived from an EMBL/GenBank/DDBJ whole genome shotgun (WGS) entry which is preliminary data.</text>
</comment>
<dbReference type="Proteomes" id="UP001314170">
    <property type="component" value="Unassembled WGS sequence"/>
</dbReference>
<feature type="compositionally biased region" description="Polar residues" evidence="6">
    <location>
        <begin position="59"/>
        <end position="77"/>
    </location>
</feature>
<comment type="similarity">
    <text evidence="2">Belongs to the RRM RBM34 family.</text>
</comment>
<dbReference type="InterPro" id="IPR035979">
    <property type="entry name" value="RBD_domain_sf"/>
</dbReference>
<feature type="compositionally biased region" description="Basic and acidic residues" evidence="6">
    <location>
        <begin position="383"/>
        <end position="400"/>
    </location>
</feature>
<sequence length="550" mass="61999">MGRKKQKEPDTATTQNDTVSAPSDIFKTLFSCADETAATPSIFSDANPFKRKPEDPKSNENPSTDVDTQNLNFNETTVKLKMVKTENPNLGFEPKEERTLNESERKRKKRKRDDLESEYEAKKYGPVVDNEENVSVVVGAKRKKADDEANVLVSKESEGFDDENKLLRTVFVGNLSLKMKKKVLIKEFSKFGEVESVRIRSVPIAESKIPRKGAILLKKFNDNADSVNAYVVFKTEQSAEASLSHNMAVVGGNHIRVDRACPPRKKLKGLDASLYDNKRTVFVGNLPFDVKDEEIYQLFTGIKDLASSIEAVRVIRDPHIGLGKGIAYVLFKTREAANLVIKKRNLKLRNRELRLSHARQDSTPSKRKNSFAEERANLPNKKSAPDSRTPDHKNRPDTKATKSYQGLRASKSGVEKKVHTLARSKRDGAARMKSKNPQGEKRQGKRPAVALRKAKAALKDGGASGPPRQKRKLDSWTPDSSNRKKKARKFSRKDAIGAGMVTWRFSTAELELKPRTKSPRSRNRQAARFFDPCSCRILFVMVEKEENEER</sequence>
<evidence type="ECO:0000256" key="5">
    <source>
        <dbReference type="PROSITE-ProRule" id="PRU00176"/>
    </source>
</evidence>
<dbReference type="GO" id="GO:0005730">
    <property type="term" value="C:nucleolus"/>
    <property type="evidence" value="ECO:0007669"/>
    <property type="project" value="UniProtKB-SubCell"/>
</dbReference>
<dbReference type="EMBL" id="CAWUPB010001197">
    <property type="protein sequence ID" value="CAK7356114.1"/>
    <property type="molecule type" value="Genomic_DNA"/>
</dbReference>
<organism evidence="8 9">
    <name type="scientific">Dovyalis caffra</name>
    <dbReference type="NCBI Taxonomy" id="77055"/>
    <lineage>
        <taxon>Eukaryota</taxon>
        <taxon>Viridiplantae</taxon>
        <taxon>Streptophyta</taxon>
        <taxon>Embryophyta</taxon>
        <taxon>Tracheophyta</taxon>
        <taxon>Spermatophyta</taxon>
        <taxon>Magnoliopsida</taxon>
        <taxon>eudicotyledons</taxon>
        <taxon>Gunneridae</taxon>
        <taxon>Pentapetalae</taxon>
        <taxon>rosids</taxon>
        <taxon>fabids</taxon>
        <taxon>Malpighiales</taxon>
        <taxon>Salicaceae</taxon>
        <taxon>Flacourtieae</taxon>
        <taxon>Dovyalis</taxon>
    </lineage>
</organism>
<proteinExistence type="inferred from homology"/>
<evidence type="ECO:0000259" key="7">
    <source>
        <dbReference type="PROSITE" id="PS50102"/>
    </source>
</evidence>
<dbReference type="Pfam" id="PF00076">
    <property type="entry name" value="RRM_1"/>
    <property type="match status" value="1"/>
</dbReference>
<dbReference type="SUPFAM" id="SSF54928">
    <property type="entry name" value="RNA-binding domain, RBD"/>
    <property type="match status" value="2"/>
</dbReference>
<keyword evidence="4" id="KW-0539">Nucleus</keyword>
<evidence type="ECO:0000256" key="3">
    <source>
        <dbReference type="ARBA" id="ARBA00022884"/>
    </source>
</evidence>
<dbReference type="InterPro" id="IPR012677">
    <property type="entry name" value="Nucleotide-bd_a/b_plait_sf"/>
</dbReference>
<feature type="region of interest" description="Disordered" evidence="6">
    <location>
        <begin position="38"/>
        <end position="116"/>
    </location>
</feature>
<evidence type="ECO:0000313" key="9">
    <source>
        <dbReference type="Proteomes" id="UP001314170"/>
    </source>
</evidence>
<dbReference type="PANTHER" id="PTHR23236">
    <property type="entry name" value="EUKARYOTIC TRANSLATION INITIATION FACTOR 4B/4H"/>
    <property type="match status" value="1"/>
</dbReference>
<dbReference type="InterPro" id="IPR034221">
    <property type="entry name" value="RBM34_RRM2"/>
</dbReference>
<dbReference type="PANTHER" id="PTHR23236:SF25">
    <property type="entry name" value="RNA-BINDING PROTEIN 34"/>
    <property type="match status" value="1"/>
</dbReference>
<evidence type="ECO:0000256" key="1">
    <source>
        <dbReference type="ARBA" id="ARBA00004604"/>
    </source>
</evidence>
<keyword evidence="9" id="KW-1185">Reference proteome</keyword>
<feature type="compositionally biased region" description="Polar residues" evidence="6">
    <location>
        <begin position="11"/>
        <end position="21"/>
    </location>
</feature>
<dbReference type="AlphaFoldDB" id="A0AAV1SU84"/>
<name>A0AAV1SU84_9ROSI</name>
<dbReference type="PROSITE" id="PS50102">
    <property type="entry name" value="RRM"/>
    <property type="match status" value="2"/>
</dbReference>
<feature type="compositionally biased region" description="Basic and acidic residues" evidence="6">
    <location>
        <begin position="413"/>
        <end position="430"/>
    </location>
</feature>
<gene>
    <name evidence="8" type="ORF">DCAF_LOCUS26383</name>
</gene>
<dbReference type="CDD" id="cd12394">
    <property type="entry name" value="RRM1_RBM34"/>
    <property type="match status" value="1"/>
</dbReference>
<feature type="domain" description="RRM" evidence="7">
    <location>
        <begin position="168"/>
        <end position="262"/>
    </location>
</feature>
<dbReference type="Gene3D" id="3.30.70.330">
    <property type="match status" value="2"/>
</dbReference>
<evidence type="ECO:0000256" key="2">
    <source>
        <dbReference type="ARBA" id="ARBA00007077"/>
    </source>
</evidence>
<feature type="region of interest" description="Disordered" evidence="6">
    <location>
        <begin position="1"/>
        <end position="23"/>
    </location>
</feature>
<evidence type="ECO:0000256" key="4">
    <source>
        <dbReference type="ARBA" id="ARBA00023242"/>
    </source>
</evidence>
<keyword evidence="3 5" id="KW-0694">RNA-binding</keyword>
<evidence type="ECO:0000313" key="8">
    <source>
        <dbReference type="EMBL" id="CAK7356114.1"/>
    </source>
</evidence>
<feature type="region of interest" description="Disordered" evidence="6">
    <location>
        <begin position="352"/>
        <end position="493"/>
    </location>
</feature>
<evidence type="ECO:0000256" key="6">
    <source>
        <dbReference type="SAM" id="MobiDB-lite"/>
    </source>
</evidence>
<feature type="domain" description="RRM" evidence="7">
    <location>
        <begin position="279"/>
        <end position="360"/>
    </location>
</feature>
<comment type="subcellular location">
    <subcellularLocation>
        <location evidence="1">Nucleus</location>
        <location evidence="1">Nucleolus</location>
    </subcellularLocation>
</comment>
<dbReference type="InterPro" id="IPR000504">
    <property type="entry name" value="RRM_dom"/>
</dbReference>
<protein>
    <recommendedName>
        <fullName evidence="7">RRM domain-containing protein</fullName>
    </recommendedName>
</protein>
<reference evidence="8 9" key="1">
    <citation type="submission" date="2024-01" db="EMBL/GenBank/DDBJ databases">
        <authorList>
            <person name="Waweru B."/>
        </authorList>
    </citation>
    <scope>NUCLEOTIDE SEQUENCE [LARGE SCALE GENOMIC DNA]</scope>
</reference>
<feature type="compositionally biased region" description="Basic and acidic residues" evidence="6">
    <location>
        <begin position="93"/>
        <end position="105"/>
    </location>
</feature>
<dbReference type="GO" id="GO:0003723">
    <property type="term" value="F:RNA binding"/>
    <property type="evidence" value="ECO:0007669"/>
    <property type="project" value="UniProtKB-UniRule"/>
</dbReference>